<dbReference type="GO" id="GO:0032259">
    <property type="term" value="P:methylation"/>
    <property type="evidence" value="ECO:0007669"/>
    <property type="project" value="UniProtKB-KW"/>
</dbReference>
<feature type="region of interest" description="Disordered" evidence="7">
    <location>
        <begin position="358"/>
        <end position="379"/>
    </location>
</feature>
<dbReference type="SUPFAM" id="SSF50998">
    <property type="entry name" value="Quinoprotein alcohol dehydrogenase-like"/>
    <property type="match status" value="1"/>
</dbReference>
<evidence type="ECO:0000256" key="2">
    <source>
        <dbReference type="ARBA" id="ARBA00008387"/>
    </source>
</evidence>
<name>A0A411PIF0_9GAMM</name>
<dbReference type="Gene3D" id="3.40.50.410">
    <property type="entry name" value="von Willebrand factor, type A domain"/>
    <property type="match status" value="1"/>
</dbReference>
<keyword evidence="6" id="KW-0281">Fimbrium</keyword>
<evidence type="ECO:0000313" key="11">
    <source>
        <dbReference type="Proteomes" id="UP000291106"/>
    </source>
</evidence>
<evidence type="ECO:0000256" key="6">
    <source>
        <dbReference type="ARBA" id="ARBA00023263"/>
    </source>
</evidence>
<keyword evidence="11" id="KW-1185">Reference proteome</keyword>
<keyword evidence="10" id="KW-0808">Transferase</keyword>
<evidence type="ECO:0000256" key="1">
    <source>
        <dbReference type="ARBA" id="ARBA00004561"/>
    </source>
</evidence>
<dbReference type="InterPro" id="IPR011047">
    <property type="entry name" value="Quinoprotein_ADH-like_sf"/>
</dbReference>
<evidence type="ECO:0000256" key="7">
    <source>
        <dbReference type="SAM" id="MobiDB-lite"/>
    </source>
</evidence>
<accession>A0A411PIF0</accession>
<dbReference type="OrthoDB" id="7156875at2"/>
<dbReference type="GO" id="GO:0008168">
    <property type="term" value="F:methyltransferase activity"/>
    <property type="evidence" value="ECO:0007669"/>
    <property type="project" value="UniProtKB-KW"/>
</dbReference>
<protein>
    <submittedName>
        <fullName evidence="10">rRNA (Guanine-N1)-methyltransferase</fullName>
    </submittedName>
</protein>
<keyword evidence="5" id="KW-0106">Calcium</keyword>
<dbReference type="Pfam" id="PF05567">
    <property type="entry name" value="T4P_PilY1"/>
    <property type="match status" value="1"/>
</dbReference>
<dbReference type="InterPro" id="IPR036465">
    <property type="entry name" value="vWFA_dom_sf"/>
</dbReference>
<evidence type="ECO:0000256" key="5">
    <source>
        <dbReference type="ARBA" id="ARBA00022837"/>
    </source>
</evidence>
<comment type="subcellular location">
    <subcellularLocation>
        <location evidence="1">Fimbrium</location>
    </subcellularLocation>
</comment>
<evidence type="ECO:0000259" key="9">
    <source>
        <dbReference type="Pfam" id="PF05567"/>
    </source>
</evidence>
<reference evidence="10 11" key="1">
    <citation type="submission" date="2019-02" db="EMBL/GenBank/DDBJ databases">
        <title>Shewanella sp. D4-2 isolated from Dokdo Island.</title>
        <authorList>
            <person name="Baek K."/>
        </authorList>
    </citation>
    <scope>NUCLEOTIDE SEQUENCE [LARGE SCALE GENOMIC DNA]</scope>
    <source>
        <strain evidence="10 11">D4-2</strain>
    </source>
</reference>
<evidence type="ECO:0000256" key="3">
    <source>
        <dbReference type="ARBA" id="ARBA00022558"/>
    </source>
</evidence>
<feature type="domain" description="PilY1 beta-propeller" evidence="9">
    <location>
        <begin position="699"/>
        <end position="965"/>
    </location>
</feature>
<dbReference type="EMBL" id="CP036200">
    <property type="protein sequence ID" value="QBF83366.1"/>
    <property type="molecule type" value="Genomic_DNA"/>
</dbReference>
<keyword evidence="4" id="KW-0479">Metal-binding</keyword>
<evidence type="ECO:0000256" key="4">
    <source>
        <dbReference type="ARBA" id="ARBA00022723"/>
    </source>
</evidence>
<dbReference type="KEGG" id="smai:EXU30_12160"/>
<dbReference type="RefSeq" id="WP_130600407.1">
    <property type="nucleotide sequence ID" value="NZ_CP036200.1"/>
</dbReference>
<comment type="similarity">
    <text evidence="2">Belongs to the PilY1 family.</text>
</comment>
<dbReference type="Proteomes" id="UP000291106">
    <property type="component" value="Chromosome"/>
</dbReference>
<sequence>MIARLIYCARVACSAISFFSLGVASLAFTSLTFTGFAVADDTELYVTESSIRLNERPQVLVIFDTSGSMEYVGTIGRRNFGKVVFKADELYDQQKENLSDSTTLYYSNDVETIPTLNSAQKIQYRFNGCGQSKDYLKRYGMFTGYLRHYDSQTRTWSELPTGDGSSIDTLDCYEDIAEKNPVNAHGAISNKRYTNGFPVDGFDKPYLTPASKKPSDIDDVIAKSMNTEFGIGKPVTLYTKKYIQWYHSKRKTRDYTRMDVARRVIENTIINTPGVEFGLAIFNKNDTNRGRNTNTGGRVIHGIKPFTDQNKKSLLDKVQNLHGVYRNYTPLCDTMYEAYSYFSGSEVHFGKNPVRPYPQPRPWGREADTGDINSPRDTSVEKGGKYISPFIGKVCQPNASIVYITDGYPTRDEYSRARIAKLVGKHIGKNRGLPELAKWMYENDVNPSMQTKQNITTYTIGFSRDADKARGLLMETAKNGGGSYFSANSAEALQKALQKVFAEVSNKPATFSSPAVSAGRIDTNNGAFYSMFLPSKGPRWSGNIKKLQVNNKGKVTDARGKPALDDSGLLKDSACSLWTKNCASMPSGGDGSDVKLGGIAQHLQSNYSRKLYSDLGARGEIQPLTQSNARRSLGGEKQLANFMRVDKTKVNKLFKWIQGYDVNDDNNDNNTNDLRKDIMGDSLHSKPIVINYGSAERPDTRIVVSTNHGLMHMFKDNGTSVSESWAYMPKELLPNVRELTNNPNSGVHSVYGLDSSPVAHIKRNATGKVTTAWLFFGMRRGGNAYYALDITNPDAPKFKWRVSPHTAGFEGLGQTWSTPVITHIPGYPKNSASIATAKPVMIVGGGYSPATKDSAAVGISDTIGRSVYIIDADKGNLVHTFSNEHGRGKTQLPGIADSIPNKVAVLDSNNDGLTDRIYATDTGANIWRMDLPSPDANGREAPWTGFKLASLGGKTQFSDRRFFSEPAVAQTMVTTAQQVNKNGKTFRTTQNIPYDAIVIGSGHRPHPLDKTRDDKFFVVQDRNVNTKSFNGRAHKVPEPLMLSDLYNATKAAPASETDYFRFANKRGWYYSLPRTGEKSLSAAVVAKGRVFFTTYVPGDYTDQEQCMTTGKGYLYGFDLHHGRRAYKSESYETGEGIPDTPKIVVPKGGNSMYLIGIGLAAERMQKADDFDDGCAEGDESCIGSGLNMNRIYFHSAN</sequence>
<evidence type="ECO:0000313" key="10">
    <source>
        <dbReference type="EMBL" id="QBF83366.1"/>
    </source>
</evidence>
<feature type="signal peptide" evidence="8">
    <location>
        <begin position="1"/>
        <end position="39"/>
    </location>
</feature>
<dbReference type="GO" id="GO:0009289">
    <property type="term" value="C:pilus"/>
    <property type="evidence" value="ECO:0007669"/>
    <property type="project" value="UniProtKB-SubCell"/>
</dbReference>
<keyword evidence="10" id="KW-0489">Methyltransferase</keyword>
<dbReference type="GO" id="GO:0046872">
    <property type="term" value="F:metal ion binding"/>
    <property type="evidence" value="ECO:0007669"/>
    <property type="project" value="UniProtKB-KW"/>
</dbReference>
<dbReference type="SUPFAM" id="SSF53300">
    <property type="entry name" value="vWA-like"/>
    <property type="match status" value="1"/>
</dbReference>
<feature type="chain" id="PRO_5019091883" evidence="8">
    <location>
        <begin position="40"/>
        <end position="1197"/>
    </location>
</feature>
<dbReference type="InterPro" id="IPR008707">
    <property type="entry name" value="B-propeller_PilY1"/>
</dbReference>
<evidence type="ECO:0000256" key="8">
    <source>
        <dbReference type="SAM" id="SignalP"/>
    </source>
</evidence>
<keyword evidence="3" id="KW-1029">Fimbrium biogenesis</keyword>
<organism evidence="10 11">
    <name type="scientific">Shewanella maritima</name>
    <dbReference type="NCBI Taxonomy" id="2520507"/>
    <lineage>
        <taxon>Bacteria</taxon>
        <taxon>Pseudomonadati</taxon>
        <taxon>Pseudomonadota</taxon>
        <taxon>Gammaproteobacteria</taxon>
        <taxon>Alteromonadales</taxon>
        <taxon>Shewanellaceae</taxon>
        <taxon>Shewanella</taxon>
    </lineage>
</organism>
<keyword evidence="8" id="KW-0732">Signal</keyword>
<dbReference type="AlphaFoldDB" id="A0A411PIF0"/>
<proteinExistence type="inferred from homology"/>
<gene>
    <name evidence="10" type="ORF">EXU30_12160</name>
</gene>